<dbReference type="EMBL" id="JAZBJM010000001">
    <property type="protein sequence ID" value="MEM0517233.1"/>
    <property type="molecule type" value="Genomic_DNA"/>
</dbReference>
<dbReference type="Proteomes" id="UP001390963">
    <property type="component" value="Unassembled WGS sequence"/>
</dbReference>
<reference evidence="1 4" key="1">
    <citation type="submission" date="2024-01" db="EMBL/GenBank/DDBJ databases">
        <title>Aequorivita flavus sp. nov., isolated from deep-sea sediment.</title>
        <authorList>
            <person name="Chen X."/>
        </authorList>
    </citation>
    <scope>NUCLEOTIDE SEQUENCE</scope>
    <source>
        <strain evidence="1">MCCC 1A16923</strain>
        <strain evidence="2 4">MCCC 1A16935</strain>
    </source>
</reference>
<proteinExistence type="predicted"/>
<comment type="caution">
    <text evidence="1">The sequence shown here is derived from an EMBL/GenBank/DDBJ whole genome shotgun (WGS) entry which is preliminary data.</text>
</comment>
<keyword evidence="4" id="KW-1185">Reference proteome</keyword>
<sequence length="45" mass="5090">METINKLSFESLPEEIGLKLQQLIKELPIENIFFYPATATAPPTL</sequence>
<evidence type="ECO:0000313" key="2">
    <source>
        <dbReference type="EMBL" id="MEM0572026.1"/>
    </source>
</evidence>
<dbReference type="RefSeq" id="WP_342686621.1">
    <property type="nucleotide sequence ID" value="NZ_JAZBJM010000001.1"/>
</dbReference>
<accession>A0AB35YMJ7</accession>
<evidence type="ECO:0000313" key="3">
    <source>
        <dbReference type="Proteomes" id="UP001388259"/>
    </source>
</evidence>
<gene>
    <name evidence="2" type="ORF">VZD24_00735</name>
    <name evidence="1" type="ORF">VZD85_02625</name>
</gene>
<name>A0AB35YMJ7_9FLAO</name>
<dbReference type="AlphaFoldDB" id="A0AB35YMJ7"/>
<protein>
    <submittedName>
        <fullName evidence="1">Uncharacterized protein</fullName>
    </submittedName>
</protein>
<dbReference type="EMBL" id="JBANCF010000001">
    <property type="protein sequence ID" value="MEM0572026.1"/>
    <property type="molecule type" value="Genomic_DNA"/>
</dbReference>
<evidence type="ECO:0000313" key="4">
    <source>
        <dbReference type="Proteomes" id="UP001390963"/>
    </source>
</evidence>
<organism evidence="1 3">
    <name type="scientific">Aequorivita flava</name>
    <dbReference type="NCBI Taxonomy" id="3114371"/>
    <lineage>
        <taxon>Bacteria</taxon>
        <taxon>Pseudomonadati</taxon>
        <taxon>Bacteroidota</taxon>
        <taxon>Flavobacteriia</taxon>
        <taxon>Flavobacteriales</taxon>
        <taxon>Flavobacteriaceae</taxon>
        <taxon>Aequorivita</taxon>
    </lineage>
</organism>
<dbReference type="Proteomes" id="UP001388259">
    <property type="component" value="Unassembled WGS sequence"/>
</dbReference>
<evidence type="ECO:0000313" key="1">
    <source>
        <dbReference type="EMBL" id="MEM0517233.1"/>
    </source>
</evidence>